<dbReference type="GO" id="GO:0003677">
    <property type="term" value="F:DNA binding"/>
    <property type="evidence" value="ECO:0007669"/>
    <property type="project" value="InterPro"/>
</dbReference>
<reference evidence="7 8" key="2">
    <citation type="journal article" date="2013" name="PLoS ONE">
        <title>INDIGO - INtegrated Data Warehouse of MIcrobial GenOmes with Examples from the Red Sea Extremophiles.</title>
        <authorList>
            <person name="Alam I."/>
            <person name="Antunes A."/>
            <person name="Kamau A.A."/>
            <person name="Ba Alawi W."/>
            <person name="Kalkatawi M."/>
            <person name="Stingl U."/>
            <person name="Bajic V.B."/>
        </authorList>
    </citation>
    <scope>NUCLEOTIDE SEQUENCE [LARGE SCALE GENOMIC DNA]</scope>
    <source>
        <strain evidence="7 8">SSD-17B</strain>
    </source>
</reference>
<dbReference type="CDD" id="cd10159">
    <property type="entry name" value="CsoR-like_DUF156_2"/>
    <property type="match status" value="1"/>
</dbReference>
<dbReference type="Proteomes" id="UP000005707">
    <property type="component" value="Unassembled WGS sequence"/>
</dbReference>
<comment type="caution">
    <text evidence="7">The sequence shown here is derived from an EMBL/GenBank/DDBJ whole genome shotgun (WGS) entry which is preliminary data.</text>
</comment>
<dbReference type="GO" id="GO:0045892">
    <property type="term" value="P:negative regulation of DNA-templated transcription"/>
    <property type="evidence" value="ECO:0007669"/>
    <property type="project" value="UniProtKB-ARBA"/>
</dbReference>
<dbReference type="InterPro" id="IPR038390">
    <property type="entry name" value="Metal_Tscrpt_repr_sf"/>
</dbReference>
<dbReference type="InParanoid" id="U2FGP7"/>
<sequence length="87" mass="9819">MTHEDKQLINLLKTSKGQIDGILKMIENDRYCVDISKQILAVQSMLKKANLRILEGHINSCVKEAFSEGKGDEKVSEVIDILGKYIK</sequence>
<dbReference type="RefSeq" id="WP_008827373.1">
    <property type="nucleotide sequence ID" value="NZ_AFNU02000006.1"/>
</dbReference>
<dbReference type="STRING" id="1033810.HLPCO_001934"/>
<evidence type="ECO:0000313" key="8">
    <source>
        <dbReference type="Proteomes" id="UP000005707"/>
    </source>
</evidence>
<comment type="subunit">
    <text evidence="2">Homodimer.</text>
</comment>
<keyword evidence="7" id="KW-0808">Transferase</keyword>
<organism evidence="7 8">
    <name type="scientific">Haloplasma contractile SSD-17B</name>
    <dbReference type="NCBI Taxonomy" id="1033810"/>
    <lineage>
        <taxon>Bacteria</taxon>
        <taxon>Bacillati</taxon>
        <taxon>Mycoplasmatota</taxon>
        <taxon>Mollicutes</taxon>
        <taxon>Haloplasmatales</taxon>
        <taxon>Haloplasmataceae</taxon>
        <taxon>Haloplasma</taxon>
    </lineage>
</organism>
<proteinExistence type="predicted"/>
<keyword evidence="8" id="KW-1185">Reference proteome</keyword>
<protein>
    <recommendedName>
        <fullName evidence="5">Copper-sensing transcriptional repressor CsoR</fullName>
    </recommendedName>
    <alternativeName>
        <fullName evidence="6">Copper-sensitive operon repressor</fullName>
    </alternativeName>
</protein>
<evidence type="ECO:0000256" key="2">
    <source>
        <dbReference type="ARBA" id="ARBA00011738"/>
    </source>
</evidence>
<evidence type="ECO:0000256" key="4">
    <source>
        <dbReference type="ARBA" id="ARBA00022723"/>
    </source>
</evidence>
<dbReference type="OrthoDB" id="9811244at2"/>
<evidence type="ECO:0000256" key="6">
    <source>
        <dbReference type="ARBA" id="ARBA00041544"/>
    </source>
</evidence>
<keyword evidence="4" id="KW-0479">Metal-binding</keyword>
<dbReference type="Pfam" id="PF02583">
    <property type="entry name" value="Trns_repr_metal"/>
    <property type="match status" value="1"/>
</dbReference>
<evidence type="ECO:0000256" key="1">
    <source>
        <dbReference type="ARBA" id="ARBA00004496"/>
    </source>
</evidence>
<evidence type="ECO:0000313" key="7">
    <source>
        <dbReference type="EMBL" id="ERJ12020.1"/>
    </source>
</evidence>
<dbReference type="GO" id="GO:0046872">
    <property type="term" value="F:metal ion binding"/>
    <property type="evidence" value="ECO:0007669"/>
    <property type="project" value="UniProtKB-KW"/>
</dbReference>
<reference evidence="7 8" key="1">
    <citation type="journal article" date="2011" name="J. Bacteriol.">
        <title>Genome sequence of Haloplasma contractile, an unusual contractile bacterium from a deep-sea anoxic brine lake.</title>
        <authorList>
            <person name="Antunes A."/>
            <person name="Alam I."/>
            <person name="El Dorry H."/>
            <person name="Siam R."/>
            <person name="Robertson A."/>
            <person name="Bajic V.B."/>
            <person name="Stingl U."/>
        </authorList>
    </citation>
    <scope>NUCLEOTIDE SEQUENCE [LARGE SCALE GENOMIC DNA]</scope>
    <source>
        <strain evidence="7 8">SSD-17B</strain>
    </source>
</reference>
<dbReference type="EMBL" id="AFNU02000006">
    <property type="protein sequence ID" value="ERJ12020.1"/>
    <property type="molecule type" value="Genomic_DNA"/>
</dbReference>
<evidence type="ECO:0000256" key="3">
    <source>
        <dbReference type="ARBA" id="ARBA00022490"/>
    </source>
</evidence>
<dbReference type="GO" id="GO:0005737">
    <property type="term" value="C:cytoplasm"/>
    <property type="evidence" value="ECO:0007669"/>
    <property type="project" value="UniProtKB-SubCell"/>
</dbReference>
<dbReference type="GO" id="GO:0016740">
    <property type="term" value="F:transferase activity"/>
    <property type="evidence" value="ECO:0007669"/>
    <property type="project" value="UniProtKB-KW"/>
</dbReference>
<accession>U2FGP7</accession>
<dbReference type="InterPro" id="IPR003735">
    <property type="entry name" value="Metal_Tscrpt_repr"/>
</dbReference>
<comment type="subcellular location">
    <subcellularLocation>
        <location evidence="1">Cytoplasm</location>
    </subcellularLocation>
</comment>
<gene>
    <name evidence="7" type="primary">csoR</name>
    <name evidence="7" type="ORF">HLPCO_001934</name>
</gene>
<name>U2FGP7_9MOLU</name>
<evidence type="ECO:0000256" key="5">
    <source>
        <dbReference type="ARBA" id="ARBA00039938"/>
    </source>
</evidence>
<dbReference type="PANTHER" id="PTHR33677">
    <property type="entry name" value="TRANSCRIPTIONAL REPRESSOR FRMR-RELATED"/>
    <property type="match status" value="1"/>
</dbReference>
<dbReference type="PANTHER" id="PTHR33677:SF4">
    <property type="entry name" value="COPPER-SENSING TRANSCRIPTIONAL REPRESSOR CSOR"/>
    <property type="match status" value="1"/>
</dbReference>
<dbReference type="FunCoup" id="U2FGP7">
    <property type="interactions" value="149"/>
</dbReference>
<dbReference type="AlphaFoldDB" id="U2FGP7"/>
<keyword evidence="3" id="KW-0963">Cytoplasm</keyword>
<dbReference type="eggNOG" id="COG1937">
    <property type="taxonomic scope" value="Bacteria"/>
</dbReference>
<dbReference type="Gene3D" id="1.20.58.1000">
    <property type="entry name" value="Metal-sensitive repressor, helix protomer"/>
    <property type="match status" value="1"/>
</dbReference>